<evidence type="ECO:0000256" key="8">
    <source>
        <dbReference type="ARBA" id="ARBA00022840"/>
    </source>
</evidence>
<evidence type="ECO:0000256" key="3">
    <source>
        <dbReference type="ARBA" id="ARBA00022670"/>
    </source>
</evidence>
<comment type="similarity">
    <text evidence="2">In the C-terminal section; belongs to the peptidase M41 family.</text>
</comment>
<comment type="similarity">
    <text evidence="10">Belongs to the AAA ATPase family.</text>
</comment>
<protein>
    <submittedName>
        <fullName evidence="13">AAA family ATPase</fullName>
    </submittedName>
</protein>
<dbReference type="FunFam" id="3.40.50.300:FF:000001">
    <property type="entry name" value="ATP-dependent zinc metalloprotease FtsH"/>
    <property type="match status" value="1"/>
</dbReference>
<keyword evidence="5 10" id="KW-0547">Nucleotide-binding</keyword>
<evidence type="ECO:0000256" key="1">
    <source>
        <dbReference type="ARBA" id="ARBA00001947"/>
    </source>
</evidence>
<evidence type="ECO:0000256" key="2">
    <source>
        <dbReference type="ARBA" id="ARBA00010044"/>
    </source>
</evidence>
<evidence type="ECO:0000256" key="5">
    <source>
        <dbReference type="ARBA" id="ARBA00022741"/>
    </source>
</evidence>
<dbReference type="EMBL" id="VXKE01000014">
    <property type="protein sequence ID" value="KAA8709647.1"/>
    <property type="molecule type" value="Genomic_DNA"/>
</dbReference>
<dbReference type="GO" id="GO:0016887">
    <property type="term" value="F:ATP hydrolysis activity"/>
    <property type="evidence" value="ECO:0007669"/>
    <property type="project" value="InterPro"/>
</dbReference>
<dbReference type="SMART" id="SM00382">
    <property type="entry name" value="AAA"/>
    <property type="match status" value="1"/>
</dbReference>
<dbReference type="GO" id="GO:0006508">
    <property type="term" value="P:proteolysis"/>
    <property type="evidence" value="ECO:0007669"/>
    <property type="project" value="UniProtKB-KW"/>
</dbReference>
<dbReference type="GO" id="GO:0004176">
    <property type="term" value="F:ATP-dependent peptidase activity"/>
    <property type="evidence" value="ECO:0007669"/>
    <property type="project" value="TreeGrafter"/>
</dbReference>
<proteinExistence type="inferred from homology"/>
<dbReference type="AlphaFoldDB" id="A0A5M9QNV7"/>
<dbReference type="Pfam" id="PF17862">
    <property type="entry name" value="AAA_lid_3"/>
    <property type="match status" value="1"/>
</dbReference>
<evidence type="ECO:0000256" key="11">
    <source>
        <dbReference type="SAM" id="Phobius"/>
    </source>
</evidence>
<dbReference type="InterPro" id="IPR003593">
    <property type="entry name" value="AAA+_ATPase"/>
</dbReference>
<keyword evidence="8 10" id="KW-0067">ATP-binding</keyword>
<dbReference type="GO" id="GO:0008237">
    <property type="term" value="F:metallopeptidase activity"/>
    <property type="evidence" value="ECO:0007669"/>
    <property type="project" value="UniProtKB-KW"/>
</dbReference>
<accession>A0A5M9QNV7</accession>
<dbReference type="Gene3D" id="3.40.50.300">
    <property type="entry name" value="P-loop containing nucleotide triphosphate hydrolases"/>
    <property type="match status" value="1"/>
</dbReference>
<evidence type="ECO:0000256" key="9">
    <source>
        <dbReference type="ARBA" id="ARBA00023049"/>
    </source>
</evidence>
<dbReference type="CDD" id="cd19501">
    <property type="entry name" value="RecA-like_FtsH"/>
    <property type="match status" value="1"/>
</dbReference>
<keyword evidence="11" id="KW-1133">Transmembrane helix</keyword>
<dbReference type="PANTHER" id="PTHR23076">
    <property type="entry name" value="METALLOPROTEASE M41 FTSH"/>
    <property type="match status" value="1"/>
</dbReference>
<evidence type="ECO:0000259" key="12">
    <source>
        <dbReference type="SMART" id="SM00382"/>
    </source>
</evidence>
<evidence type="ECO:0000313" key="13">
    <source>
        <dbReference type="EMBL" id="KAA8709647.1"/>
    </source>
</evidence>
<keyword evidence="4" id="KW-0479">Metal-binding</keyword>
<comment type="caution">
    <text evidence="13">The sequence shown here is derived from an EMBL/GenBank/DDBJ whole genome shotgun (WGS) entry which is preliminary data.</text>
</comment>
<gene>
    <name evidence="13" type="ORF">F4V45_05105</name>
</gene>
<dbReference type="InterPro" id="IPR041569">
    <property type="entry name" value="AAA_lid_3"/>
</dbReference>
<keyword evidence="3" id="KW-0645">Protease</keyword>
<dbReference type="GO" id="GO:0005886">
    <property type="term" value="C:plasma membrane"/>
    <property type="evidence" value="ECO:0007669"/>
    <property type="project" value="TreeGrafter"/>
</dbReference>
<keyword evidence="6" id="KW-0378">Hydrolase</keyword>
<dbReference type="Gene3D" id="1.10.8.60">
    <property type="match status" value="1"/>
</dbReference>
<reference evidence="13 14" key="1">
    <citation type="submission" date="2019-09" db="EMBL/GenBank/DDBJ databases">
        <title>Draft genome sequence of various Type strains from the CCUG.</title>
        <authorList>
            <person name="Pineiro-Iglesias B."/>
            <person name="Tunovic T."/>
            <person name="Unosson C."/>
            <person name="Inganas E."/>
            <person name="Ohlen M."/>
            <person name="Cardew S."/>
            <person name="Jensie-Markopoulos S."/>
            <person name="Salva-Serra F."/>
            <person name="Jaen-Luchoro D."/>
            <person name="Karlsson R."/>
            <person name="Svensson-Stadler L."/>
            <person name="Chun J."/>
            <person name="Moore E."/>
        </authorList>
    </citation>
    <scope>NUCLEOTIDE SEQUENCE [LARGE SCALE GENOMIC DNA]</scope>
    <source>
        <strain evidence="13 14">CCUG 32756T</strain>
    </source>
</reference>
<comment type="cofactor">
    <cofactor evidence="1">
        <name>Zn(2+)</name>
        <dbReference type="ChEBI" id="CHEBI:29105"/>
    </cofactor>
</comment>
<dbReference type="SUPFAM" id="SSF52540">
    <property type="entry name" value="P-loop containing nucleoside triphosphate hydrolases"/>
    <property type="match status" value="1"/>
</dbReference>
<dbReference type="InterPro" id="IPR003959">
    <property type="entry name" value="ATPase_AAA_core"/>
</dbReference>
<dbReference type="GO" id="GO:0046872">
    <property type="term" value="F:metal ion binding"/>
    <property type="evidence" value="ECO:0007669"/>
    <property type="project" value="UniProtKB-KW"/>
</dbReference>
<keyword evidence="9" id="KW-0482">Metalloprotease</keyword>
<evidence type="ECO:0000256" key="6">
    <source>
        <dbReference type="ARBA" id="ARBA00022801"/>
    </source>
</evidence>
<feature type="domain" description="AAA+ ATPase" evidence="12">
    <location>
        <begin position="186"/>
        <end position="323"/>
    </location>
</feature>
<feature type="transmembrane region" description="Helical" evidence="11">
    <location>
        <begin position="98"/>
        <end position="119"/>
    </location>
</feature>
<dbReference type="InterPro" id="IPR027417">
    <property type="entry name" value="P-loop_NTPase"/>
</dbReference>
<dbReference type="GO" id="GO:0030163">
    <property type="term" value="P:protein catabolic process"/>
    <property type="evidence" value="ECO:0007669"/>
    <property type="project" value="TreeGrafter"/>
</dbReference>
<evidence type="ECO:0000313" key="14">
    <source>
        <dbReference type="Proteomes" id="UP000323707"/>
    </source>
</evidence>
<organism evidence="13 14">
    <name type="scientific">Helicobacter canis</name>
    <dbReference type="NCBI Taxonomy" id="29419"/>
    <lineage>
        <taxon>Bacteria</taxon>
        <taxon>Pseudomonadati</taxon>
        <taxon>Campylobacterota</taxon>
        <taxon>Epsilonproteobacteria</taxon>
        <taxon>Campylobacterales</taxon>
        <taxon>Helicobacteraceae</taxon>
        <taxon>Helicobacter</taxon>
    </lineage>
</organism>
<dbReference type="Proteomes" id="UP000323707">
    <property type="component" value="Unassembled WGS sequence"/>
</dbReference>
<dbReference type="GO" id="GO:0005524">
    <property type="term" value="F:ATP binding"/>
    <property type="evidence" value="ECO:0007669"/>
    <property type="project" value="UniProtKB-KW"/>
</dbReference>
<keyword evidence="7" id="KW-0862">Zinc</keyword>
<dbReference type="InterPro" id="IPR003960">
    <property type="entry name" value="ATPase_AAA_CS"/>
</dbReference>
<dbReference type="Pfam" id="PF00004">
    <property type="entry name" value="AAA"/>
    <property type="match status" value="1"/>
</dbReference>
<sequence length="582" mass="63971">MRLRSITMPKSKHLLVVVVGVVVFLLLLLVLVLKDNAKVISAAALENALQKNFIIKLWEKDEYLYAQAKDTQVYKILRSQVNPTIIKAMPIDRASTKWLAYGIATLLMLVIAAVVVALVQARKSRLNITPINATALRDSLESTIVPLHSSMRFSDVAGIDEVKAELLEIVDFLKYPQKYQRFGVNLPKGVLLSGVPGVGKTLLAKALAGESGVPFFYQSGSSFVEMYVGVGARRVRELFSRAKASAPCIIFIDEIDAIGKARKEGSNNSERESTLNQLLVEMDGFSDNSGVVVLAATNHIDALDPALLRSGRFDRKLFIELPNKQEREQILSMYLASKPNTLAQAIPQIASETSGFSGASLASLVNEAALNAIRNQSPTISKRDFDEVYSKIHSGLKRLPLLESSLRDVYAIYHSSKLLYALHNGLIVQKATLFETLLAQSLAHTLSHSELLKRVGFYLVGDRAARVVFKDSFGVFGEDYQRARKLVEDGQKLGLVSAQENLPSALVFSSSSSGIEAIDSLAGFFLSHKEAIFTIAAVLLQEERLEIEEGLESGQDSISSFMHHYAKRAESSILARLQGYLI</sequence>
<name>A0A5M9QNV7_9HELI</name>
<keyword evidence="11" id="KW-0812">Transmembrane</keyword>
<dbReference type="PANTHER" id="PTHR23076:SF97">
    <property type="entry name" value="ATP-DEPENDENT ZINC METALLOPROTEASE YME1L1"/>
    <property type="match status" value="1"/>
</dbReference>
<evidence type="ECO:0000256" key="4">
    <source>
        <dbReference type="ARBA" id="ARBA00022723"/>
    </source>
</evidence>
<keyword evidence="11" id="KW-0472">Membrane</keyword>
<evidence type="ECO:0000256" key="7">
    <source>
        <dbReference type="ARBA" id="ARBA00022833"/>
    </source>
</evidence>
<dbReference type="PROSITE" id="PS00674">
    <property type="entry name" value="AAA"/>
    <property type="match status" value="1"/>
</dbReference>
<evidence type="ECO:0000256" key="10">
    <source>
        <dbReference type="RuleBase" id="RU003651"/>
    </source>
</evidence>